<gene>
    <name evidence="2" type="ORF">CLOHIR_01326</name>
</gene>
<name>B6FZM2_PEPHT</name>
<dbReference type="OrthoDB" id="2088357at2"/>
<dbReference type="Proteomes" id="UP000003178">
    <property type="component" value="Unassembled WGS sequence"/>
</dbReference>
<evidence type="ECO:0000313" key="3">
    <source>
        <dbReference type="Proteomes" id="UP000003178"/>
    </source>
</evidence>
<dbReference type="EMBL" id="ABWP01000058">
    <property type="protein sequence ID" value="EEA84966.1"/>
    <property type="molecule type" value="Genomic_DNA"/>
</dbReference>
<accession>B6FZM2</accession>
<proteinExistence type="predicted"/>
<dbReference type="RefSeq" id="WP_006440247.1">
    <property type="nucleotide sequence ID" value="NZ_DS995356.1"/>
</dbReference>
<reference evidence="2 3" key="1">
    <citation type="submission" date="2008-09" db="EMBL/GenBank/DDBJ databases">
        <authorList>
            <person name="Fulton L."/>
            <person name="Clifton S."/>
            <person name="Fulton B."/>
            <person name="Xu J."/>
            <person name="Minx P."/>
            <person name="Pepin K.H."/>
            <person name="Johnson M."/>
            <person name="Thiruvilangam P."/>
            <person name="Bhonagiri V."/>
            <person name="Nash W.E."/>
            <person name="Mardis E.R."/>
            <person name="Wilson R.K."/>
        </authorList>
    </citation>
    <scope>NUCLEOTIDE SEQUENCE [LARGE SCALE GENOMIC DNA]</scope>
    <source>
        <strain evidence="2 3">DSM 13275</strain>
    </source>
</reference>
<reference evidence="2 3" key="2">
    <citation type="submission" date="2008-10" db="EMBL/GenBank/DDBJ databases">
        <title>Draft genome sequence of Clostridium hiranonis (DSM 13275).</title>
        <authorList>
            <person name="Sudarsanam P."/>
            <person name="Ley R."/>
            <person name="Guruge J."/>
            <person name="Turnbaugh P.J."/>
            <person name="Mahowald M."/>
            <person name="Liep D."/>
            <person name="Gordon J."/>
        </authorList>
    </citation>
    <scope>NUCLEOTIDE SEQUENCE [LARGE SCALE GENOMIC DNA]</scope>
    <source>
        <strain evidence="2 3">DSM 13275</strain>
    </source>
</reference>
<dbReference type="HOGENOM" id="CLU_1136501_0_0_9"/>
<dbReference type="STRING" id="500633.CLOHIR_01326"/>
<keyword evidence="1" id="KW-0472">Membrane</keyword>
<evidence type="ECO:0000313" key="2">
    <source>
        <dbReference type="EMBL" id="EEA84966.1"/>
    </source>
</evidence>
<protein>
    <submittedName>
        <fullName evidence="2">Uncharacterized protein</fullName>
    </submittedName>
</protein>
<dbReference type="AlphaFoldDB" id="B6FZM2"/>
<keyword evidence="3" id="KW-1185">Reference proteome</keyword>
<keyword evidence="1" id="KW-0812">Transmembrane</keyword>
<feature type="transmembrane region" description="Helical" evidence="1">
    <location>
        <begin position="54"/>
        <end position="80"/>
    </location>
</feature>
<evidence type="ECO:0000256" key="1">
    <source>
        <dbReference type="SAM" id="Phobius"/>
    </source>
</evidence>
<organism evidence="2 3">
    <name type="scientific">Peptacetobacter hiranonis (strain DSM 13275 / JCM 10541 / KCTC 15199 / TO-931)</name>
    <name type="common">Clostridium hiranonis</name>
    <dbReference type="NCBI Taxonomy" id="500633"/>
    <lineage>
        <taxon>Bacteria</taxon>
        <taxon>Bacillati</taxon>
        <taxon>Bacillota</taxon>
        <taxon>Clostridia</taxon>
        <taxon>Peptostreptococcales</taxon>
        <taxon>Peptostreptococcaceae</taxon>
        <taxon>Peptacetobacter</taxon>
    </lineage>
</organism>
<comment type="caution">
    <text evidence="2">The sequence shown here is derived from an EMBL/GenBank/DDBJ whole genome shotgun (WGS) entry which is preliminary data.</text>
</comment>
<sequence>MNKNNEFKENDLADEAKKGKRLFIIAIICFLIAFGFILWAAIVQDKNVKNSDIIGIVGFLGFGVASVIIMIKAFPLILLFESDRVWNEYEQKELYKISSVNRNTLEEKLINKKFKPYNGYYKRKKFSFLKDSITYYFRFVDTKTVSGCAKREVNAFKKIHKKERTSCLCLFACLDGLTDRDLQNVKDIGKKYIVHENVLDPHLRENYIIVAVDKTTGEGYFMDIGKKHRISIYHHGCKMIKKIL</sequence>
<feature type="transmembrane region" description="Helical" evidence="1">
    <location>
        <begin position="21"/>
        <end position="42"/>
    </location>
</feature>
<keyword evidence="1" id="KW-1133">Transmembrane helix</keyword>